<dbReference type="InterPro" id="IPR003439">
    <property type="entry name" value="ABC_transporter-like_ATP-bd"/>
</dbReference>
<evidence type="ECO:0000256" key="12">
    <source>
        <dbReference type="SAM" id="Phobius"/>
    </source>
</evidence>
<keyword evidence="9" id="KW-1278">Translocase</keyword>
<dbReference type="InterPro" id="IPR050095">
    <property type="entry name" value="ECF_ABC_transporter_ATP-bd"/>
</dbReference>
<dbReference type="GO" id="GO:0042626">
    <property type="term" value="F:ATPase-coupled transmembrane transporter activity"/>
    <property type="evidence" value="ECO:0007669"/>
    <property type="project" value="TreeGrafter"/>
</dbReference>
<keyword evidence="10 12" id="KW-1133">Transmembrane helix</keyword>
<reference evidence="15" key="1">
    <citation type="submission" date="2016-10" db="EMBL/GenBank/DDBJ databases">
        <authorList>
            <person name="Varghese N."/>
            <person name="Submissions S."/>
        </authorList>
    </citation>
    <scope>NUCLEOTIDE SEQUENCE [LARGE SCALE GENOMIC DNA]</scope>
    <source>
        <strain evidence="15">CGMCC 1.10784</strain>
    </source>
</reference>
<evidence type="ECO:0000313" key="14">
    <source>
        <dbReference type="EMBL" id="SFD70221.1"/>
    </source>
</evidence>
<dbReference type="CDD" id="cd03225">
    <property type="entry name" value="ABC_cobalt_CbiO_domain1"/>
    <property type="match status" value="1"/>
</dbReference>
<dbReference type="SUPFAM" id="SSF52540">
    <property type="entry name" value="P-loop containing nucleoside triphosphate hydrolases"/>
    <property type="match status" value="1"/>
</dbReference>
<keyword evidence="8 14" id="KW-0067">ATP-binding</keyword>
<keyword evidence="15" id="KW-1185">Reference proteome</keyword>
<dbReference type="GO" id="GO:0005524">
    <property type="term" value="F:ATP binding"/>
    <property type="evidence" value="ECO:0007669"/>
    <property type="project" value="UniProtKB-KW"/>
</dbReference>
<evidence type="ECO:0000256" key="9">
    <source>
        <dbReference type="ARBA" id="ARBA00022967"/>
    </source>
</evidence>
<evidence type="ECO:0000256" key="7">
    <source>
        <dbReference type="ARBA" id="ARBA00022741"/>
    </source>
</evidence>
<dbReference type="Pfam" id="PF00005">
    <property type="entry name" value="ABC_tran"/>
    <property type="match status" value="1"/>
</dbReference>
<dbReference type="PROSITE" id="PS50893">
    <property type="entry name" value="ABC_TRANSPORTER_2"/>
    <property type="match status" value="1"/>
</dbReference>
<dbReference type="GO" id="GO:0016887">
    <property type="term" value="F:ATP hydrolysis activity"/>
    <property type="evidence" value="ECO:0007669"/>
    <property type="project" value="InterPro"/>
</dbReference>
<evidence type="ECO:0000256" key="3">
    <source>
        <dbReference type="ARBA" id="ARBA00005417"/>
    </source>
</evidence>
<dbReference type="Proteomes" id="UP000198855">
    <property type="component" value="Unassembled WGS sequence"/>
</dbReference>
<evidence type="ECO:0000256" key="5">
    <source>
        <dbReference type="ARBA" id="ARBA00022475"/>
    </source>
</evidence>
<feature type="transmembrane region" description="Helical" evidence="12">
    <location>
        <begin position="393"/>
        <end position="413"/>
    </location>
</feature>
<evidence type="ECO:0000313" key="15">
    <source>
        <dbReference type="Proteomes" id="UP000198855"/>
    </source>
</evidence>
<dbReference type="InterPro" id="IPR027417">
    <property type="entry name" value="P-loop_NTPase"/>
</dbReference>
<comment type="subcellular location">
    <subcellularLocation>
        <location evidence="2">Cell membrane</location>
        <topology evidence="2">Peripheral membrane protein</topology>
    </subcellularLocation>
    <subcellularLocation>
        <location evidence="1">Membrane</location>
        <topology evidence="1">Multi-pass membrane protein</topology>
    </subcellularLocation>
</comment>
<evidence type="ECO:0000256" key="10">
    <source>
        <dbReference type="ARBA" id="ARBA00022989"/>
    </source>
</evidence>
<dbReference type="InterPro" id="IPR003593">
    <property type="entry name" value="AAA+_ATPase"/>
</dbReference>
<dbReference type="GO" id="GO:0043190">
    <property type="term" value="C:ATP-binding cassette (ABC) transporter complex"/>
    <property type="evidence" value="ECO:0007669"/>
    <property type="project" value="TreeGrafter"/>
</dbReference>
<feature type="transmembrane region" description="Helical" evidence="12">
    <location>
        <begin position="364"/>
        <end position="381"/>
    </location>
</feature>
<dbReference type="Pfam" id="PF02361">
    <property type="entry name" value="CbiQ"/>
    <property type="match status" value="1"/>
</dbReference>
<dbReference type="SMART" id="SM00382">
    <property type="entry name" value="AAA"/>
    <property type="match status" value="1"/>
</dbReference>
<dbReference type="Gene3D" id="3.40.50.300">
    <property type="entry name" value="P-loop containing nucleotide triphosphate hydrolases"/>
    <property type="match status" value="1"/>
</dbReference>
<dbReference type="STRING" id="1045775.SAMN05216378_1065"/>
<dbReference type="PANTHER" id="PTHR43553">
    <property type="entry name" value="HEAVY METAL TRANSPORTER"/>
    <property type="match status" value="1"/>
</dbReference>
<dbReference type="InterPro" id="IPR017871">
    <property type="entry name" value="ABC_transporter-like_CS"/>
</dbReference>
<dbReference type="InterPro" id="IPR003339">
    <property type="entry name" value="ABC/ECF_trnsptr_transmembrane"/>
</dbReference>
<evidence type="ECO:0000256" key="1">
    <source>
        <dbReference type="ARBA" id="ARBA00004141"/>
    </source>
</evidence>
<protein>
    <submittedName>
        <fullName evidence="14">Energy-coupling factor transport system ATP-binding protein</fullName>
    </submittedName>
</protein>
<dbReference type="RefSeq" id="WP_091181779.1">
    <property type="nucleotide sequence ID" value="NZ_FOMT01000001.1"/>
</dbReference>
<dbReference type="InterPro" id="IPR015856">
    <property type="entry name" value="ABC_transpr_CbiO/EcfA_su"/>
</dbReference>
<feature type="transmembrane region" description="Helical" evidence="12">
    <location>
        <begin position="558"/>
        <end position="574"/>
    </location>
</feature>
<evidence type="ECO:0000256" key="2">
    <source>
        <dbReference type="ARBA" id="ARBA00004202"/>
    </source>
</evidence>
<proteinExistence type="inferred from homology"/>
<dbReference type="EMBL" id="FOMT01000001">
    <property type="protein sequence ID" value="SFD70221.1"/>
    <property type="molecule type" value="Genomic_DNA"/>
</dbReference>
<feature type="domain" description="ABC transporter" evidence="13">
    <location>
        <begin position="5"/>
        <end position="247"/>
    </location>
</feature>
<comment type="similarity">
    <text evidence="3">Belongs to the ABC transporter superfamily.</text>
</comment>
<keyword evidence="7" id="KW-0547">Nucleotide-binding</keyword>
<evidence type="ECO:0000256" key="8">
    <source>
        <dbReference type="ARBA" id="ARBA00022840"/>
    </source>
</evidence>
<keyword evidence="4" id="KW-0813">Transport</keyword>
<keyword evidence="11 12" id="KW-0472">Membrane</keyword>
<dbReference type="OrthoDB" id="2035889at2"/>
<feature type="transmembrane region" description="Helical" evidence="12">
    <location>
        <begin position="425"/>
        <end position="442"/>
    </location>
</feature>
<organism evidence="14 15">
    <name type="scientific">Paenibacillus catalpae</name>
    <dbReference type="NCBI Taxonomy" id="1045775"/>
    <lineage>
        <taxon>Bacteria</taxon>
        <taxon>Bacillati</taxon>
        <taxon>Bacillota</taxon>
        <taxon>Bacilli</taxon>
        <taxon>Bacillales</taxon>
        <taxon>Paenibacillaceae</taxon>
        <taxon>Paenibacillus</taxon>
    </lineage>
</organism>
<sequence>MTGDWKLKQVAVAAPNEPEKELLSGINLTFRKGAVTLLIGHNGSGKSTLLETLAGLRRLSGGQIDQGSEPLWQSGGKKQRLNKTIVMNTGIALQQSESQWFASTVKEEFEYSLRPYSAGAEERERRIADAMEQAGLPSELLERDPWTLSGGQQRRLAMACLLACEPEWLLLDEPTAGLDADGIRRLCAILDAHRAAGRGAVVATHDLDALLPLADEVAVIAGGTVREAAPAASWAETHAHEAAAPQAQRAQAQRALAQLRAAGFAPPASPSGAPWPAPRELAALLAAQRAANGSRTAERPSLQAAAAAAAQTSAAAAAAREPQAAPAAAPNSNRRLASRFDPRALIAAYLLLATTILLQHSWAGLAVGAAISLAVFIPLRAQIRPWMKAIRAYVIMTAIIAFIAGLHLSPFSFDWDPALQTIQRFSGLILVMMLGLPLMALVTPLRVQRSLEQTFGWLNRFKVPVMSVALTVTLIFRFIPLLAGEWGRYVKIAHARGKATTPVGSLPFRMLLPAMVPYIRSILRMAEQMADALEARGIGHPLAKPTQGLRLRFGREDVLIILAAAAAAVLLLLIK</sequence>
<evidence type="ECO:0000256" key="6">
    <source>
        <dbReference type="ARBA" id="ARBA00022692"/>
    </source>
</evidence>
<keyword evidence="5" id="KW-1003">Cell membrane</keyword>
<accession>A0A1I1UHA6</accession>
<dbReference type="AlphaFoldDB" id="A0A1I1UHA6"/>
<evidence type="ECO:0000256" key="11">
    <source>
        <dbReference type="ARBA" id="ARBA00023136"/>
    </source>
</evidence>
<gene>
    <name evidence="14" type="ORF">SAMN05216378_1065</name>
</gene>
<dbReference type="CDD" id="cd16914">
    <property type="entry name" value="EcfT"/>
    <property type="match status" value="1"/>
</dbReference>
<evidence type="ECO:0000259" key="13">
    <source>
        <dbReference type="PROSITE" id="PS50893"/>
    </source>
</evidence>
<keyword evidence="6 12" id="KW-0812">Transmembrane</keyword>
<dbReference type="PROSITE" id="PS00211">
    <property type="entry name" value="ABC_TRANSPORTER_1"/>
    <property type="match status" value="1"/>
</dbReference>
<evidence type="ECO:0000256" key="4">
    <source>
        <dbReference type="ARBA" id="ARBA00022448"/>
    </source>
</evidence>
<feature type="transmembrane region" description="Helical" evidence="12">
    <location>
        <begin position="463"/>
        <end position="483"/>
    </location>
</feature>
<name>A0A1I1UHA6_9BACL</name>